<comment type="caution">
    <text evidence="3">The sequence shown here is derived from an EMBL/GenBank/DDBJ whole genome shotgun (WGS) entry which is preliminary data.</text>
</comment>
<sequence>MKKFIFSFMALLLVIALSACGNDKDNSNTEKKDSVQEKLSNIKTKKDDPSLSQEQIKKEAKEYSYEEISNEKLPKGTKVKINGQVDFYSFSHSHDGGIHKGDKFVISSDLTDDYIVINAVNKSYPKITQGYKVKVYGTFAGMGEKKYDHTKKKYPIIIAYAIETEKKR</sequence>
<evidence type="ECO:0000256" key="2">
    <source>
        <dbReference type="SAM" id="SignalP"/>
    </source>
</evidence>
<dbReference type="PROSITE" id="PS51257">
    <property type="entry name" value="PROKAR_LIPOPROTEIN"/>
    <property type="match status" value="1"/>
</dbReference>
<dbReference type="EMBL" id="JAFBER010000002">
    <property type="protein sequence ID" value="MBM7644461.1"/>
    <property type="molecule type" value="Genomic_DNA"/>
</dbReference>
<accession>A0ABS2PWP0</accession>
<evidence type="ECO:0000313" key="3">
    <source>
        <dbReference type="EMBL" id="MBM7644461.1"/>
    </source>
</evidence>
<keyword evidence="3" id="KW-0449">Lipoprotein</keyword>
<dbReference type="RefSeq" id="WP_205002419.1">
    <property type="nucleotide sequence ID" value="NZ_JAFBER010000002.1"/>
</dbReference>
<evidence type="ECO:0000256" key="1">
    <source>
        <dbReference type="SAM" id="MobiDB-lite"/>
    </source>
</evidence>
<organism evidence="3 4">
    <name type="scientific">Scopulibacillus daqui</name>
    <dbReference type="NCBI Taxonomy" id="1469162"/>
    <lineage>
        <taxon>Bacteria</taxon>
        <taxon>Bacillati</taxon>
        <taxon>Bacillota</taxon>
        <taxon>Bacilli</taxon>
        <taxon>Bacillales</taxon>
        <taxon>Sporolactobacillaceae</taxon>
        <taxon>Scopulibacillus</taxon>
    </lineage>
</organism>
<feature type="region of interest" description="Disordered" evidence="1">
    <location>
        <begin position="25"/>
        <end position="56"/>
    </location>
</feature>
<keyword evidence="4" id="KW-1185">Reference proteome</keyword>
<gene>
    <name evidence="3" type="ORF">JOD45_000654</name>
</gene>
<feature type="chain" id="PRO_5046975693" evidence="2">
    <location>
        <begin position="22"/>
        <end position="168"/>
    </location>
</feature>
<evidence type="ECO:0000313" key="4">
    <source>
        <dbReference type="Proteomes" id="UP000808914"/>
    </source>
</evidence>
<dbReference type="Proteomes" id="UP000808914">
    <property type="component" value="Unassembled WGS sequence"/>
</dbReference>
<name>A0ABS2PWP0_9BACL</name>
<feature type="compositionally biased region" description="Basic and acidic residues" evidence="1">
    <location>
        <begin position="25"/>
        <end position="36"/>
    </location>
</feature>
<protein>
    <submittedName>
        <fullName evidence="3">Small lipoprotein YifL</fullName>
    </submittedName>
</protein>
<feature type="compositionally biased region" description="Basic and acidic residues" evidence="1">
    <location>
        <begin position="44"/>
        <end position="56"/>
    </location>
</feature>
<proteinExistence type="predicted"/>
<reference evidence="3 4" key="1">
    <citation type="submission" date="2021-01" db="EMBL/GenBank/DDBJ databases">
        <title>Genomic Encyclopedia of Type Strains, Phase IV (KMG-IV): sequencing the most valuable type-strain genomes for metagenomic binning, comparative biology and taxonomic classification.</title>
        <authorList>
            <person name="Goeker M."/>
        </authorList>
    </citation>
    <scope>NUCLEOTIDE SEQUENCE [LARGE SCALE GENOMIC DNA]</scope>
    <source>
        <strain evidence="3 4">DSM 28236</strain>
    </source>
</reference>
<keyword evidence="2" id="KW-0732">Signal</keyword>
<feature type="signal peptide" evidence="2">
    <location>
        <begin position="1"/>
        <end position="21"/>
    </location>
</feature>